<evidence type="ECO:0000256" key="4">
    <source>
        <dbReference type="ARBA" id="ARBA00023172"/>
    </source>
</evidence>
<dbReference type="OrthoDB" id="6094074at2759"/>
<keyword evidence="7" id="KW-0812">Transmembrane</keyword>
<dbReference type="InterPro" id="IPR036179">
    <property type="entry name" value="Ig-like_dom_sf"/>
</dbReference>
<protein>
    <recommendedName>
        <fullName evidence="8">Ig-like domain-containing protein</fullName>
    </recommendedName>
</protein>
<feature type="transmembrane region" description="Helical" evidence="7">
    <location>
        <begin position="400"/>
        <end position="423"/>
    </location>
</feature>
<dbReference type="SMART" id="SM00409">
    <property type="entry name" value="IG"/>
    <property type="match status" value="2"/>
</dbReference>
<keyword evidence="2 7" id="KW-0472">Membrane</keyword>
<dbReference type="AlphaFoldDB" id="A0A6J8BH41"/>
<evidence type="ECO:0000256" key="5">
    <source>
        <dbReference type="ARBA" id="ARBA00023180"/>
    </source>
</evidence>
<dbReference type="GO" id="GO:0003677">
    <property type="term" value="F:DNA binding"/>
    <property type="evidence" value="ECO:0007669"/>
    <property type="project" value="InterPro"/>
</dbReference>
<dbReference type="GO" id="GO:0005911">
    <property type="term" value="C:cell-cell junction"/>
    <property type="evidence" value="ECO:0007669"/>
    <property type="project" value="TreeGrafter"/>
</dbReference>
<dbReference type="InterPro" id="IPR051275">
    <property type="entry name" value="Cell_adhesion_signaling"/>
</dbReference>
<keyword evidence="7" id="KW-1133">Transmembrane helix</keyword>
<evidence type="ECO:0000313" key="10">
    <source>
        <dbReference type="Proteomes" id="UP000507470"/>
    </source>
</evidence>
<evidence type="ECO:0000256" key="1">
    <source>
        <dbReference type="ARBA" id="ARBA00004479"/>
    </source>
</evidence>
<keyword evidence="4" id="KW-0233">DNA recombination</keyword>
<dbReference type="SUPFAM" id="SSF56349">
    <property type="entry name" value="DNA breaking-rejoining enzymes"/>
    <property type="match status" value="1"/>
</dbReference>
<dbReference type="EMBL" id="CACVKT020003356">
    <property type="protein sequence ID" value="CAC5383235.1"/>
    <property type="molecule type" value="Genomic_DNA"/>
</dbReference>
<dbReference type="SUPFAM" id="SSF48726">
    <property type="entry name" value="Immunoglobulin"/>
    <property type="match status" value="2"/>
</dbReference>
<dbReference type="InterPro" id="IPR003599">
    <property type="entry name" value="Ig_sub"/>
</dbReference>
<keyword evidence="5" id="KW-0325">Glycoprotein</keyword>
<organism evidence="9 10">
    <name type="scientific">Mytilus coruscus</name>
    <name type="common">Sea mussel</name>
    <dbReference type="NCBI Taxonomy" id="42192"/>
    <lineage>
        <taxon>Eukaryota</taxon>
        <taxon>Metazoa</taxon>
        <taxon>Spiralia</taxon>
        <taxon>Lophotrochozoa</taxon>
        <taxon>Mollusca</taxon>
        <taxon>Bivalvia</taxon>
        <taxon>Autobranchia</taxon>
        <taxon>Pteriomorphia</taxon>
        <taxon>Mytilida</taxon>
        <taxon>Mytiloidea</taxon>
        <taxon>Mytilidae</taxon>
        <taxon>Mytilinae</taxon>
        <taxon>Mytilus</taxon>
    </lineage>
</organism>
<dbReference type="PANTHER" id="PTHR11640">
    <property type="entry name" value="NEPHRIN"/>
    <property type="match status" value="1"/>
</dbReference>
<proteinExistence type="predicted"/>
<dbReference type="GO" id="GO:0006310">
    <property type="term" value="P:DNA recombination"/>
    <property type="evidence" value="ECO:0007669"/>
    <property type="project" value="UniProtKB-KW"/>
</dbReference>
<dbReference type="InterPro" id="IPR013098">
    <property type="entry name" value="Ig_I-set"/>
</dbReference>
<sequence>MLNNMMKEMSKVANLSQIYTNHCVRATTINILAHAGIADREIMKITGHKCETSLSSYHADSSDKQKRKYSALLQGLDETATASTDNVKISQSVAGSSNIYPSTNIGVRSTSTVACTEQPCAPSTVPLSASQSHSYQLNMLQNNVNNLPPLYSKQFEINNSTVQIYNYQLPHSAPQSKNMIIIIELYIYECKLLEFKPVNVKVLHSDKGVIEGEEDKLLNLTCNVQSGIPSEIIKWYNMSSLIKSGGPGVLTISFKTKRYHHNKQYSCKVEADSLLTPIQENITLNIKYKPYVYINTANPIIVTENNNLTFLCSSDGNLFVKEMNIENQKGQVLTNCSKSTCDLKIFKISQEDAGIYKCNARNVIGIAETVIKVNVTCKYMAVMVKYVQGLQICYEYGYCWILMGSIVGGTLIFCIGSQVFCWVKRAKKFNAMLQISQEHNYDEIGTLNYNNDIFDPIAHVAEVNNETVSSITETNDIISGTDIVSSNDSSSIKQVGDGYENPYHTVSHSSTINDNYQNTIIFSSESVTKTPKYFNIAVDSFRQPWLVIYMKKSMSCISETCLHVLYEILVYSCSK</sequence>
<dbReference type="InterPro" id="IPR011010">
    <property type="entry name" value="DNA_brk_join_enz"/>
</dbReference>
<comment type="subcellular location">
    <subcellularLocation>
        <location evidence="1">Membrane</location>
        <topology evidence="1">Single-pass type I membrane protein</topology>
    </subcellularLocation>
</comment>
<feature type="domain" description="Ig-like" evidence="8">
    <location>
        <begin position="290"/>
        <end position="376"/>
    </location>
</feature>
<dbReference type="Pfam" id="PF07679">
    <property type="entry name" value="I-set"/>
    <property type="match status" value="1"/>
</dbReference>
<feature type="domain" description="Ig-like" evidence="8">
    <location>
        <begin position="197"/>
        <end position="283"/>
    </location>
</feature>
<dbReference type="Gene3D" id="1.10.443.10">
    <property type="entry name" value="Intergrase catalytic core"/>
    <property type="match status" value="1"/>
</dbReference>
<reference evidence="9 10" key="1">
    <citation type="submission" date="2020-06" db="EMBL/GenBank/DDBJ databases">
        <authorList>
            <person name="Li R."/>
            <person name="Bekaert M."/>
        </authorList>
    </citation>
    <scope>NUCLEOTIDE SEQUENCE [LARGE SCALE GENOMIC DNA]</scope>
    <source>
        <strain evidence="10">wild</strain>
    </source>
</reference>
<keyword evidence="10" id="KW-1185">Reference proteome</keyword>
<accession>A0A6J8BH41</accession>
<gene>
    <name evidence="9" type="ORF">MCOR_18999</name>
</gene>
<dbReference type="GO" id="GO:0015074">
    <property type="term" value="P:DNA integration"/>
    <property type="evidence" value="ECO:0007669"/>
    <property type="project" value="InterPro"/>
</dbReference>
<dbReference type="GO" id="GO:0005886">
    <property type="term" value="C:plasma membrane"/>
    <property type="evidence" value="ECO:0007669"/>
    <property type="project" value="TreeGrafter"/>
</dbReference>
<dbReference type="Gene3D" id="2.60.40.10">
    <property type="entry name" value="Immunoglobulins"/>
    <property type="match status" value="2"/>
</dbReference>
<evidence type="ECO:0000256" key="3">
    <source>
        <dbReference type="ARBA" id="ARBA00023157"/>
    </source>
</evidence>
<dbReference type="InterPro" id="IPR013783">
    <property type="entry name" value="Ig-like_fold"/>
</dbReference>
<evidence type="ECO:0000313" key="9">
    <source>
        <dbReference type="EMBL" id="CAC5383235.1"/>
    </source>
</evidence>
<dbReference type="Proteomes" id="UP000507470">
    <property type="component" value="Unassembled WGS sequence"/>
</dbReference>
<keyword evidence="6" id="KW-0393">Immunoglobulin domain</keyword>
<dbReference type="PANTHER" id="PTHR11640:SF31">
    <property type="entry name" value="IRREGULAR CHIASM C-ROUGHEST PROTEIN-RELATED"/>
    <property type="match status" value="1"/>
</dbReference>
<evidence type="ECO:0000256" key="6">
    <source>
        <dbReference type="ARBA" id="ARBA00023319"/>
    </source>
</evidence>
<dbReference type="GO" id="GO:0098609">
    <property type="term" value="P:cell-cell adhesion"/>
    <property type="evidence" value="ECO:0007669"/>
    <property type="project" value="TreeGrafter"/>
</dbReference>
<dbReference type="PROSITE" id="PS50835">
    <property type="entry name" value="IG_LIKE"/>
    <property type="match status" value="2"/>
</dbReference>
<dbReference type="InterPro" id="IPR007110">
    <property type="entry name" value="Ig-like_dom"/>
</dbReference>
<name>A0A6J8BH41_MYTCO</name>
<dbReference type="InterPro" id="IPR013762">
    <property type="entry name" value="Integrase-like_cat_sf"/>
</dbReference>
<dbReference type="GO" id="GO:0050839">
    <property type="term" value="F:cell adhesion molecule binding"/>
    <property type="evidence" value="ECO:0007669"/>
    <property type="project" value="TreeGrafter"/>
</dbReference>
<evidence type="ECO:0000256" key="2">
    <source>
        <dbReference type="ARBA" id="ARBA00023136"/>
    </source>
</evidence>
<evidence type="ECO:0000259" key="8">
    <source>
        <dbReference type="PROSITE" id="PS50835"/>
    </source>
</evidence>
<keyword evidence="3" id="KW-1015">Disulfide bond</keyword>
<evidence type="ECO:0000256" key="7">
    <source>
        <dbReference type="SAM" id="Phobius"/>
    </source>
</evidence>